<gene>
    <name evidence="10" type="ORF">GQS65_17005</name>
</gene>
<dbReference type="InterPro" id="IPR037069">
    <property type="entry name" value="AcylCoA_DH/ox_N_sf"/>
</dbReference>
<evidence type="ECO:0000256" key="3">
    <source>
        <dbReference type="ARBA" id="ARBA00022630"/>
    </source>
</evidence>
<dbReference type="EMBL" id="WSZK01000030">
    <property type="protein sequence ID" value="MWG36163.1"/>
    <property type="molecule type" value="Genomic_DNA"/>
</dbReference>
<evidence type="ECO:0000259" key="8">
    <source>
        <dbReference type="Pfam" id="PF02770"/>
    </source>
</evidence>
<evidence type="ECO:0000256" key="5">
    <source>
        <dbReference type="ARBA" id="ARBA00023002"/>
    </source>
</evidence>
<dbReference type="Pfam" id="PF02770">
    <property type="entry name" value="Acyl-CoA_dh_M"/>
    <property type="match status" value="1"/>
</dbReference>
<keyword evidence="4 6" id="KW-0274">FAD</keyword>
<accession>A0A6B0GU90</accession>
<dbReference type="AlphaFoldDB" id="A0A6B0GU90"/>
<dbReference type="InterPro" id="IPR036250">
    <property type="entry name" value="AcylCo_DH-like_C"/>
</dbReference>
<dbReference type="SUPFAM" id="SSF56645">
    <property type="entry name" value="Acyl-CoA dehydrogenase NM domain-like"/>
    <property type="match status" value="1"/>
</dbReference>
<dbReference type="PANTHER" id="PTHR43884">
    <property type="entry name" value="ACYL-COA DEHYDROGENASE"/>
    <property type="match status" value="1"/>
</dbReference>
<reference evidence="10 11" key="1">
    <citation type="submission" date="2019-12" db="EMBL/GenBank/DDBJ databases">
        <title>Halocatena pleomorpha gen. nov. sp. nov., an extremely halophilic archaeon of family Halobacteriaceae isolated from saltpan soil.</title>
        <authorList>
            <person name="Pal Y."/>
            <person name="Verma A."/>
            <person name="Krishnamurthi S."/>
            <person name="Kumar P."/>
        </authorList>
    </citation>
    <scope>NUCLEOTIDE SEQUENCE [LARGE SCALE GENOMIC DNA]</scope>
    <source>
        <strain evidence="10 11">JCM 16495</strain>
    </source>
</reference>
<evidence type="ECO:0000259" key="7">
    <source>
        <dbReference type="Pfam" id="PF00441"/>
    </source>
</evidence>
<comment type="caution">
    <text evidence="10">The sequence shown here is derived from an EMBL/GenBank/DDBJ whole genome shotgun (WGS) entry which is preliminary data.</text>
</comment>
<dbReference type="CDD" id="cd00567">
    <property type="entry name" value="ACAD"/>
    <property type="match status" value="1"/>
</dbReference>
<feature type="domain" description="Acyl-CoA dehydrogenase/oxidase N-terminal" evidence="9">
    <location>
        <begin position="9"/>
        <end position="118"/>
    </location>
</feature>
<keyword evidence="11" id="KW-1185">Reference proteome</keyword>
<keyword evidence="5 6" id="KW-0560">Oxidoreductase</keyword>
<dbReference type="InterPro" id="IPR009100">
    <property type="entry name" value="AcylCoA_DH/oxidase_NM_dom_sf"/>
</dbReference>
<dbReference type="GO" id="GO:0003995">
    <property type="term" value="F:acyl-CoA dehydrogenase activity"/>
    <property type="evidence" value="ECO:0007669"/>
    <property type="project" value="TreeGrafter"/>
</dbReference>
<evidence type="ECO:0000256" key="2">
    <source>
        <dbReference type="ARBA" id="ARBA00009347"/>
    </source>
</evidence>
<comment type="cofactor">
    <cofactor evidence="1 6">
        <name>FAD</name>
        <dbReference type="ChEBI" id="CHEBI:57692"/>
    </cofactor>
</comment>
<dbReference type="Gene3D" id="1.20.140.10">
    <property type="entry name" value="Butyryl-CoA Dehydrogenase, subunit A, domain 3"/>
    <property type="match status" value="1"/>
</dbReference>
<evidence type="ECO:0000259" key="9">
    <source>
        <dbReference type="Pfam" id="PF02771"/>
    </source>
</evidence>
<sequence>MASDNDDLHGLIRESVRGIASDFDRDYWREHVDEKEFPEAYWQALADDGWLGVAIPEEYGGEGMGMEEMTIIIEELSRGGGQGGIVFVLTPVFGGIGITRHGTEEQKEHYLPKIANGDMRFCMGLTEAHAGTNTLNIETRAEKEGEEFVVSGQKMWISGVENADTMLLIARTSEFDRSNPTHGVSMFLVDDPAEREAISLSTVDVALPWFEKQYQVDIDGLRVHEDDILGEEDGGLYMLWDTLNTERIAGAASSLGGGLRAVDLAVDYACDREVFGQPIGAHQAIQHPLADSYAKLLASREILYKAARLWDDGEDCGMEANAAKLLTSEFGTEAADRAIQTHGGNGFTREYEVYDIWQNMRLTQVAPVTNQMAKNFIAEHHLGLPRSY</sequence>
<dbReference type="RefSeq" id="WP_158205817.1">
    <property type="nucleotide sequence ID" value="NZ_WSZK01000030.1"/>
</dbReference>
<dbReference type="SUPFAM" id="SSF47203">
    <property type="entry name" value="Acyl-CoA dehydrogenase C-terminal domain-like"/>
    <property type="match status" value="1"/>
</dbReference>
<proteinExistence type="inferred from homology"/>
<dbReference type="PIRSF" id="PIRSF016578">
    <property type="entry name" value="HsaA"/>
    <property type="match status" value="1"/>
</dbReference>
<dbReference type="Pfam" id="PF02771">
    <property type="entry name" value="Acyl-CoA_dh_N"/>
    <property type="match status" value="1"/>
</dbReference>
<dbReference type="InterPro" id="IPR013786">
    <property type="entry name" value="AcylCoA_DH/ox_N"/>
</dbReference>
<dbReference type="PANTHER" id="PTHR43884:SF20">
    <property type="entry name" value="ACYL-COA DEHYDROGENASE FADE28"/>
    <property type="match status" value="1"/>
</dbReference>
<dbReference type="InterPro" id="IPR006091">
    <property type="entry name" value="Acyl-CoA_Oxase/DH_mid-dom"/>
</dbReference>
<dbReference type="Gene3D" id="1.10.540.10">
    <property type="entry name" value="Acyl-CoA dehydrogenase/oxidase, N-terminal domain"/>
    <property type="match status" value="1"/>
</dbReference>
<protein>
    <submittedName>
        <fullName evidence="10">Acyl-CoA dehydrogenase</fullName>
    </submittedName>
</protein>
<evidence type="ECO:0000256" key="6">
    <source>
        <dbReference type="RuleBase" id="RU362125"/>
    </source>
</evidence>
<dbReference type="OrthoDB" id="275197at2157"/>
<dbReference type="Gene3D" id="2.40.110.10">
    <property type="entry name" value="Butyryl-CoA Dehydrogenase, subunit A, domain 2"/>
    <property type="match status" value="1"/>
</dbReference>
<evidence type="ECO:0000256" key="1">
    <source>
        <dbReference type="ARBA" id="ARBA00001974"/>
    </source>
</evidence>
<organism evidence="10 11">
    <name type="scientific">Halomarina oriensis</name>
    <dbReference type="NCBI Taxonomy" id="671145"/>
    <lineage>
        <taxon>Archaea</taxon>
        <taxon>Methanobacteriati</taxon>
        <taxon>Methanobacteriota</taxon>
        <taxon>Stenosarchaea group</taxon>
        <taxon>Halobacteria</taxon>
        <taxon>Halobacteriales</taxon>
        <taxon>Natronomonadaceae</taxon>
        <taxon>Halomarina</taxon>
    </lineage>
</organism>
<keyword evidence="3 6" id="KW-0285">Flavoprotein</keyword>
<dbReference type="Proteomes" id="UP000451471">
    <property type="component" value="Unassembled WGS sequence"/>
</dbReference>
<name>A0A6B0GU90_9EURY</name>
<feature type="domain" description="Acyl-CoA oxidase/dehydrogenase middle" evidence="8">
    <location>
        <begin position="122"/>
        <end position="193"/>
    </location>
</feature>
<comment type="similarity">
    <text evidence="2 6">Belongs to the acyl-CoA dehydrogenase family.</text>
</comment>
<evidence type="ECO:0000313" key="10">
    <source>
        <dbReference type="EMBL" id="MWG36163.1"/>
    </source>
</evidence>
<evidence type="ECO:0000256" key="4">
    <source>
        <dbReference type="ARBA" id="ARBA00022827"/>
    </source>
</evidence>
<dbReference type="InterPro" id="IPR009075">
    <property type="entry name" value="AcylCo_DH/oxidase_C"/>
</dbReference>
<dbReference type="InterPro" id="IPR046373">
    <property type="entry name" value="Acyl-CoA_Oxase/DH_mid-dom_sf"/>
</dbReference>
<evidence type="ECO:0000313" key="11">
    <source>
        <dbReference type="Proteomes" id="UP000451471"/>
    </source>
</evidence>
<dbReference type="GO" id="GO:0050660">
    <property type="term" value="F:flavin adenine dinucleotide binding"/>
    <property type="evidence" value="ECO:0007669"/>
    <property type="project" value="InterPro"/>
</dbReference>
<dbReference type="Pfam" id="PF00441">
    <property type="entry name" value="Acyl-CoA_dh_1"/>
    <property type="match status" value="1"/>
</dbReference>
<feature type="domain" description="Acyl-CoA dehydrogenase/oxidase C-terminal" evidence="7">
    <location>
        <begin position="234"/>
        <end position="380"/>
    </location>
</feature>